<dbReference type="InterPro" id="IPR050597">
    <property type="entry name" value="Cytochrome_c_Oxidase_Subunit"/>
</dbReference>
<feature type="domain" description="Cytochrome c" evidence="5">
    <location>
        <begin position="383"/>
        <end position="475"/>
    </location>
</feature>
<name>A0AA86N372_9BACT</name>
<sequence>MDDVVPGRRRMRAWVIMGVAVLVIGLSLASRSLLADDRSRIESVLKTTCAGCHRLEGAPASRLEKKAPDLIGVGSKFKHEWLVGWLAGKEPPVYTSGYRWDQPEARQPHMALPQAEAEAMAEYLETNLTDPKIKPGAIDMATFSKQEAAFGEAIFKEHACIGCHQIQEGGKTVGGLQSTSLANAGRRLKADWIYRFNSNPPDYVPHSGEFVGDVSELGLRYVTGFIATRGWDDFPYYEPWTSEPFGHPNVDRGKVIYKEYCAQCHGAAGKGDGPAAPGLNPKPAVHANMAFDKLPTEYLYNVIYYGGRSVGKAATMPYWGLTIGQQGVADVIAYLRETFKGGEAVTQAPAGDGALGVCPQPRNTQKAPEQFLSMTNPVPASPQAVKAGKLLFQETAKPLACMNCHGGKGDGAGVMGMAFQPPPRNFTCGQTMKHLSDGQLFWVIKNGSPGTGMMAFGNLSDDEVWQLIHYIRSLAKP</sequence>
<dbReference type="GO" id="GO:0046872">
    <property type="term" value="F:metal ion binding"/>
    <property type="evidence" value="ECO:0007669"/>
    <property type="project" value="UniProtKB-KW"/>
</dbReference>
<dbReference type="PROSITE" id="PS51007">
    <property type="entry name" value="CYTC"/>
    <property type="match status" value="4"/>
</dbReference>
<evidence type="ECO:0000313" key="6">
    <source>
        <dbReference type="EMBL" id="CAI4033925.1"/>
    </source>
</evidence>
<evidence type="ECO:0000256" key="3">
    <source>
        <dbReference type="ARBA" id="ARBA00023004"/>
    </source>
</evidence>
<accession>A0AA86N372</accession>
<evidence type="ECO:0000256" key="4">
    <source>
        <dbReference type="PROSITE-ProRule" id="PRU00433"/>
    </source>
</evidence>
<dbReference type="InterPro" id="IPR009056">
    <property type="entry name" value="Cyt_c-like_dom"/>
</dbReference>
<dbReference type="GO" id="GO:0020037">
    <property type="term" value="F:heme binding"/>
    <property type="evidence" value="ECO:0007669"/>
    <property type="project" value="InterPro"/>
</dbReference>
<gene>
    <name evidence="6" type="ORF">DNFV4_04367</name>
</gene>
<dbReference type="InterPro" id="IPR036909">
    <property type="entry name" value="Cyt_c-like_dom_sf"/>
</dbReference>
<dbReference type="SUPFAM" id="SSF46626">
    <property type="entry name" value="Cytochrome c"/>
    <property type="match status" value="4"/>
</dbReference>
<keyword evidence="1 4" id="KW-0349">Heme</keyword>
<organism evidence="6 7">
    <name type="scientific">Nitrospira tepida</name>
    <dbReference type="NCBI Taxonomy" id="2973512"/>
    <lineage>
        <taxon>Bacteria</taxon>
        <taxon>Pseudomonadati</taxon>
        <taxon>Nitrospirota</taxon>
        <taxon>Nitrospiria</taxon>
        <taxon>Nitrospirales</taxon>
        <taxon>Nitrospiraceae</taxon>
        <taxon>Nitrospira</taxon>
    </lineage>
</organism>
<reference evidence="6" key="1">
    <citation type="submission" date="2022-10" db="EMBL/GenBank/DDBJ databases">
        <authorList>
            <person name="Koch H."/>
        </authorList>
    </citation>
    <scope>NUCLEOTIDE SEQUENCE</scope>
    <source>
        <strain evidence="6">DNF</strain>
    </source>
</reference>
<dbReference type="EMBL" id="OX365700">
    <property type="protein sequence ID" value="CAI4033925.1"/>
    <property type="molecule type" value="Genomic_DNA"/>
</dbReference>
<keyword evidence="2 4" id="KW-0479">Metal-binding</keyword>
<evidence type="ECO:0000256" key="1">
    <source>
        <dbReference type="ARBA" id="ARBA00022617"/>
    </source>
</evidence>
<dbReference type="GO" id="GO:0009055">
    <property type="term" value="F:electron transfer activity"/>
    <property type="evidence" value="ECO:0007669"/>
    <property type="project" value="InterPro"/>
</dbReference>
<dbReference type="Pfam" id="PF13442">
    <property type="entry name" value="Cytochrome_CBB3"/>
    <property type="match status" value="2"/>
</dbReference>
<dbReference type="RefSeq" id="WP_289271348.1">
    <property type="nucleotide sequence ID" value="NZ_OX365700.1"/>
</dbReference>
<keyword evidence="7" id="KW-1185">Reference proteome</keyword>
<proteinExistence type="predicted"/>
<evidence type="ECO:0000313" key="7">
    <source>
        <dbReference type="Proteomes" id="UP001179121"/>
    </source>
</evidence>
<evidence type="ECO:0000259" key="5">
    <source>
        <dbReference type="PROSITE" id="PS51007"/>
    </source>
</evidence>
<dbReference type="Pfam" id="PF00034">
    <property type="entry name" value="Cytochrom_C"/>
    <property type="match status" value="1"/>
</dbReference>
<keyword evidence="3 4" id="KW-0408">Iron</keyword>
<dbReference type="Proteomes" id="UP001179121">
    <property type="component" value="Chromosome"/>
</dbReference>
<feature type="domain" description="Cytochrome c" evidence="5">
    <location>
        <begin position="248"/>
        <end position="339"/>
    </location>
</feature>
<dbReference type="KEGG" id="nti:DNFV4_04367"/>
<dbReference type="Gene3D" id="1.10.760.10">
    <property type="entry name" value="Cytochrome c-like domain"/>
    <property type="match status" value="4"/>
</dbReference>
<dbReference type="PANTHER" id="PTHR33751">
    <property type="entry name" value="CBB3-TYPE CYTOCHROME C OXIDASE SUBUNIT FIXP"/>
    <property type="match status" value="1"/>
</dbReference>
<dbReference type="AlphaFoldDB" id="A0AA86N372"/>
<protein>
    <recommendedName>
        <fullName evidence="5">Cytochrome c domain-containing protein</fullName>
    </recommendedName>
</protein>
<dbReference type="PANTHER" id="PTHR33751:SF1">
    <property type="entry name" value="CBB3-TYPE CYTOCHROME C OXIDASE SUBUNIT FIXP"/>
    <property type="match status" value="1"/>
</dbReference>
<evidence type="ECO:0000256" key="2">
    <source>
        <dbReference type="ARBA" id="ARBA00022723"/>
    </source>
</evidence>
<feature type="domain" description="Cytochrome c" evidence="5">
    <location>
        <begin position="146"/>
        <end position="230"/>
    </location>
</feature>
<feature type="domain" description="Cytochrome c" evidence="5">
    <location>
        <begin position="36"/>
        <end position="128"/>
    </location>
</feature>